<dbReference type="InterPro" id="IPR050399">
    <property type="entry name" value="HPr"/>
</dbReference>
<dbReference type="PANTHER" id="PTHR33705">
    <property type="entry name" value="PHOSPHOCARRIER PROTEIN HPR"/>
    <property type="match status" value="1"/>
</dbReference>
<dbReference type="PROSITE" id="PS00589">
    <property type="entry name" value="PTS_HPR_SER"/>
    <property type="match status" value="1"/>
</dbReference>
<dbReference type="PRINTS" id="PR00107">
    <property type="entry name" value="PHOSPHOCPHPR"/>
</dbReference>
<dbReference type="PROSITE" id="PS00369">
    <property type="entry name" value="PTS_HPR_HIS"/>
    <property type="match status" value="1"/>
</dbReference>
<dbReference type="NCBIfam" id="NF010352">
    <property type="entry name" value="PRK13780.1"/>
    <property type="match status" value="1"/>
</dbReference>
<evidence type="ECO:0000256" key="3">
    <source>
        <dbReference type="ARBA" id="ARBA00010736"/>
    </source>
</evidence>
<evidence type="ECO:0000256" key="4">
    <source>
        <dbReference type="ARBA" id="ARBA00020422"/>
    </source>
</evidence>
<dbReference type="NCBIfam" id="TIGR01003">
    <property type="entry name" value="PTS_HPr_family"/>
    <property type="match status" value="1"/>
</dbReference>
<evidence type="ECO:0000256" key="7">
    <source>
        <dbReference type="ARBA" id="ARBA00022683"/>
    </source>
</evidence>
<comment type="function">
    <text evidence="1">General (non sugar-specific) component of the phosphoenolpyruvate-dependent sugar phosphotransferase system (sugar PTS). This major carbohydrate active-transport system catalyzes the phosphorylation of incoming sugar substrates concomitantly with their translocation across the cell membrane. The phosphoryl group from phosphoenolpyruvate (PEP) is transferred to the phosphoryl carrier protein HPr by enzyme I. Phospho-HPr then transfers it to the PTS EIIA domain.</text>
</comment>
<proteinExistence type="inferred from homology"/>
<sequence length="90" mass="9768">MVEKVFTVIDKTGIHARPASILVQIASRYNSDVSLKYNGKSVNLKSIMGVMSLGIPEGAEIKIESSGSDEEQVIEAISEAIMEQELAKIM</sequence>
<dbReference type="Pfam" id="PF00381">
    <property type="entry name" value="PTS-HPr"/>
    <property type="match status" value="1"/>
</dbReference>
<dbReference type="GO" id="GO:0005737">
    <property type="term" value="C:cytoplasm"/>
    <property type="evidence" value="ECO:0007669"/>
    <property type="project" value="UniProtKB-SubCell"/>
</dbReference>
<dbReference type="Proteomes" id="UP001139150">
    <property type="component" value="Unassembled WGS sequence"/>
</dbReference>
<dbReference type="PANTHER" id="PTHR33705:SF2">
    <property type="entry name" value="PHOSPHOCARRIER PROTEIN NPR"/>
    <property type="match status" value="1"/>
</dbReference>
<evidence type="ECO:0000313" key="10">
    <source>
        <dbReference type="Proteomes" id="UP001139150"/>
    </source>
</evidence>
<evidence type="ECO:0000256" key="6">
    <source>
        <dbReference type="ARBA" id="ARBA00022597"/>
    </source>
</evidence>
<protein>
    <recommendedName>
        <fullName evidence="4">Phosphocarrier protein HPr</fullName>
    </recommendedName>
</protein>
<dbReference type="GO" id="GO:0009401">
    <property type="term" value="P:phosphoenolpyruvate-dependent sugar phosphotransferase system"/>
    <property type="evidence" value="ECO:0007669"/>
    <property type="project" value="UniProtKB-KW"/>
</dbReference>
<name>A0A9X1ZU52_9BACI</name>
<dbReference type="EMBL" id="JAKRYL010000001">
    <property type="protein sequence ID" value="MCL7745539.1"/>
    <property type="molecule type" value="Genomic_DNA"/>
</dbReference>
<dbReference type="Gene3D" id="3.30.1340.10">
    <property type="entry name" value="HPr-like"/>
    <property type="match status" value="1"/>
</dbReference>
<keyword evidence="7" id="KW-0598">Phosphotransferase system</keyword>
<comment type="similarity">
    <text evidence="3">Belongs to the HPr family.</text>
</comment>
<dbReference type="InterPro" id="IPR002114">
    <property type="entry name" value="PTS_HPr_Ser_P_site"/>
</dbReference>
<comment type="subcellular location">
    <subcellularLocation>
        <location evidence="2">Cytoplasm</location>
    </subcellularLocation>
</comment>
<keyword evidence="6" id="KW-0813">Transport</keyword>
<dbReference type="PROSITE" id="PS51350">
    <property type="entry name" value="PTS_HPR_DOM"/>
    <property type="match status" value="1"/>
</dbReference>
<evidence type="ECO:0000256" key="5">
    <source>
        <dbReference type="ARBA" id="ARBA00022490"/>
    </source>
</evidence>
<dbReference type="RefSeq" id="WP_250094479.1">
    <property type="nucleotide sequence ID" value="NZ_JAKRYL010000001.1"/>
</dbReference>
<keyword evidence="5" id="KW-0963">Cytoplasm</keyword>
<dbReference type="InterPro" id="IPR035895">
    <property type="entry name" value="HPr-like_sf"/>
</dbReference>
<evidence type="ECO:0000259" key="8">
    <source>
        <dbReference type="PROSITE" id="PS51350"/>
    </source>
</evidence>
<evidence type="ECO:0000256" key="1">
    <source>
        <dbReference type="ARBA" id="ARBA00003681"/>
    </source>
</evidence>
<organism evidence="9 10">
    <name type="scientific">Halalkalibacter alkaliphilus</name>
    <dbReference type="NCBI Taxonomy" id="2917993"/>
    <lineage>
        <taxon>Bacteria</taxon>
        <taxon>Bacillati</taxon>
        <taxon>Bacillota</taxon>
        <taxon>Bacilli</taxon>
        <taxon>Bacillales</taxon>
        <taxon>Bacillaceae</taxon>
        <taxon>Halalkalibacter</taxon>
    </lineage>
</organism>
<accession>A0A9X1ZU52</accession>
<dbReference type="SUPFAM" id="SSF55594">
    <property type="entry name" value="HPr-like"/>
    <property type="match status" value="1"/>
</dbReference>
<dbReference type="InterPro" id="IPR000032">
    <property type="entry name" value="HPr-like"/>
</dbReference>
<evidence type="ECO:0000313" key="9">
    <source>
        <dbReference type="EMBL" id="MCL7745539.1"/>
    </source>
</evidence>
<dbReference type="InterPro" id="IPR001020">
    <property type="entry name" value="PTS_HPr_His_P_site"/>
</dbReference>
<feature type="domain" description="HPr" evidence="8">
    <location>
        <begin position="1"/>
        <end position="89"/>
    </location>
</feature>
<gene>
    <name evidence="9" type="ORF">MF646_00245</name>
</gene>
<evidence type="ECO:0000256" key="2">
    <source>
        <dbReference type="ARBA" id="ARBA00004496"/>
    </source>
</evidence>
<comment type="caution">
    <text evidence="9">The sequence shown here is derived from an EMBL/GenBank/DDBJ whole genome shotgun (WGS) entry which is preliminary data.</text>
</comment>
<keyword evidence="6" id="KW-0762">Sugar transport</keyword>
<keyword evidence="10" id="KW-1185">Reference proteome</keyword>
<dbReference type="AlphaFoldDB" id="A0A9X1ZU52"/>
<dbReference type="CDD" id="cd00367">
    <property type="entry name" value="PTS-HPr_like"/>
    <property type="match status" value="1"/>
</dbReference>
<reference evidence="9" key="1">
    <citation type="submission" date="2022-02" db="EMBL/GenBank/DDBJ databases">
        <title>Halalkalibacter sp. nov. isolated from Lonar Lake, India.</title>
        <authorList>
            <person name="Joshi A."/>
            <person name="Thite S."/>
            <person name="Lodha T."/>
        </authorList>
    </citation>
    <scope>NUCLEOTIDE SEQUENCE</scope>
    <source>
        <strain evidence="9">MEB205</strain>
    </source>
</reference>